<dbReference type="KEGG" id="lck:HN018_15085"/>
<feature type="region of interest" description="Disordered" evidence="1">
    <location>
        <begin position="41"/>
        <end position="71"/>
    </location>
</feature>
<dbReference type="AlphaFoldDB" id="A0A6M8HRT0"/>
<evidence type="ECO:0000313" key="2">
    <source>
        <dbReference type="EMBL" id="QKE91193.1"/>
    </source>
</evidence>
<sequence>MAGHPGSAMISSTSLGAFNVSQAGNLSPAAVPMRSVPGPVQVSTRPIAPPVARVTPPLQNRPRGSLLDISA</sequence>
<keyword evidence="3" id="KW-1185">Reference proteome</keyword>
<protein>
    <submittedName>
        <fullName evidence="2">Uncharacterized protein</fullName>
    </submittedName>
</protein>
<evidence type="ECO:0000313" key="3">
    <source>
        <dbReference type="Proteomes" id="UP000500767"/>
    </source>
</evidence>
<organism evidence="2 3">
    <name type="scientific">Lichenicola cladoniae</name>
    <dbReference type="NCBI Taxonomy" id="1484109"/>
    <lineage>
        <taxon>Bacteria</taxon>
        <taxon>Pseudomonadati</taxon>
        <taxon>Pseudomonadota</taxon>
        <taxon>Alphaproteobacteria</taxon>
        <taxon>Acetobacterales</taxon>
        <taxon>Acetobacteraceae</taxon>
        <taxon>Lichenicola</taxon>
    </lineage>
</organism>
<dbReference type="EMBL" id="CP053708">
    <property type="protein sequence ID" value="QKE91193.1"/>
    <property type="molecule type" value="Genomic_DNA"/>
</dbReference>
<proteinExistence type="predicted"/>
<name>A0A6M8HRT0_9PROT</name>
<dbReference type="Proteomes" id="UP000500767">
    <property type="component" value="Chromosome"/>
</dbReference>
<evidence type="ECO:0000256" key="1">
    <source>
        <dbReference type="SAM" id="MobiDB-lite"/>
    </source>
</evidence>
<reference evidence="2 3" key="1">
    <citation type="journal article" date="2014" name="World J. Microbiol. Biotechnol.">
        <title>Biodiversity and physiological characteristics of Antarctic and Arctic lichens-associated bacteria.</title>
        <authorList>
            <person name="Lee Y.M."/>
            <person name="Kim E.H."/>
            <person name="Lee H.K."/>
            <person name="Hong S.G."/>
        </authorList>
    </citation>
    <scope>NUCLEOTIDE SEQUENCE [LARGE SCALE GENOMIC DNA]</scope>
    <source>
        <strain evidence="2 3">PAMC 26569</strain>
    </source>
</reference>
<accession>A0A6M8HRT0</accession>
<gene>
    <name evidence="2" type="ORF">HN018_15085</name>
</gene>
<dbReference type="RefSeq" id="WP_171833283.1">
    <property type="nucleotide sequence ID" value="NZ_CP053708.1"/>
</dbReference>